<dbReference type="EMBL" id="CP072135">
    <property type="protein sequence ID" value="QTH73587.1"/>
    <property type="molecule type" value="Genomic_DNA"/>
</dbReference>
<keyword evidence="2" id="KW-0614">Plasmid</keyword>
<evidence type="ECO:0000259" key="1">
    <source>
        <dbReference type="Pfam" id="PF20943"/>
    </source>
</evidence>
<keyword evidence="3" id="KW-1185">Reference proteome</keyword>
<organism evidence="2 3">
    <name type="scientific">Pseudoalteromonas xiamenensis</name>
    <dbReference type="NCBI Taxonomy" id="882626"/>
    <lineage>
        <taxon>Bacteria</taxon>
        <taxon>Pseudomonadati</taxon>
        <taxon>Pseudomonadota</taxon>
        <taxon>Gammaproteobacteria</taxon>
        <taxon>Alteromonadales</taxon>
        <taxon>Pseudoalteromonadaceae</taxon>
        <taxon>Pseudoalteromonas</taxon>
    </lineage>
</organism>
<sequence>MPLRLHTLQGKASLSATYNRDEMSGYGFAPGSAAVQANKLAGQNATLRLNQKISDDDLYLLHVKESDSPYQLHVESNVMVQEEAALVLHADVTGAKNIKPKLAIQVSAPDGQSIPYHFTNDKLAFDAPLEHVGAREGMYNVVVHSHSMVNGLEVKRSVRLPFVHQRESASVNTYSLSEQTAKHVTANVSLNVSQEGRYGVVATLMGYRDGKQIALATSEAAQDFSTSETLPIRFTLPKGATGPYQVNILELKDQTRLQRFVQNELVTQ</sequence>
<feature type="domain" description="DUF4785" evidence="1">
    <location>
        <begin position="178"/>
        <end position="262"/>
    </location>
</feature>
<dbReference type="AlphaFoldDB" id="A0A975HN24"/>
<gene>
    <name evidence="2" type="ORF">J5O05_19110</name>
</gene>
<dbReference type="Gene3D" id="2.60.40.3870">
    <property type="entry name" value="Uncharacterised protein PF16024, DUF4785"/>
    <property type="match status" value="1"/>
</dbReference>
<geneLocation type="plasmid" evidence="2 3">
    <name>unnamed5</name>
</geneLocation>
<protein>
    <recommendedName>
        <fullName evidence="1">DUF4785 domain-containing protein</fullName>
    </recommendedName>
</protein>
<reference evidence="2" key="1">
    <citation type="submission" date="2021-03" db="EMBL/GenBank/DDBJ databases">
        <title>Complete Genome of Pseudoalteromonas xiamenensis STKMTI.2, a new potential marine bacterium producing anti-Vibrio compounds.</title>
        <authorList>
            <person name="Handayani D.P."/>
            <person name="Isnansetyo A."/>
            <person name="Istiqomah I."/>
            <person name="Jumina J."/>
        </authorList>
    </citation>
    <scope>NUCLEOTIDE SEQUENCE</scope>
    <source>
        <strain evidence="2">STKMTI.2</strain>
        <plasmid evidence="2">unnamed5</plasmid>
    </source>
</reference>
<dbReference type="Pfam" id="PF20943">
    <property type="entry name" value="DUF4785_3rd"/>
    <property type="match status" value="1"/>
</dbReference>
<dbReference type="InterPro" id="IPR048295">
    <property type="entry name" value="DUF4785_C"/>
</dbReference>
<evidence type="ECO:0000313" key="3">
    <source>
        <dbReference type="Proteomes" id="UP000664904"/>
    </source>
</evidence>
<dbReference type="RefSeq" id="WP_208845199.1">
    <property type="nucleotide sequence ID" value="NZ_CP072135.1"/>
</dbReference>
<name>A0A975HN24_9GAMM</name>
<dbReference type="Proteomes" id="UP000664904">
    <property type="component" value="Plasmid unnamed5"/>
</dbReference>
<dbReference type="KEGG" id="pxi:J5O05_19110"/>
<accession>A0A975HN24</accession>
<evidence type="ECO:0000313" key="2">
    <source>
        <dbReference type="EMBL" id="QTH73587.1"/>
    </source>
</evidence>
<proteinExistence type="predicted"/>